<dbReference type="InterPro" id="IPR048118">
    <property type="entry name" value="KwaA"/>
</dbReference>
<sequence length="206" mass="24021">MLNNSISHIISSDIMIRKIGLYFLSLWLLFLLIIIITVDIPIYWGEDSQFIGINYLFSRNIVPFICIIALIIGAFSFYDFNHKLKGTPELAFKITEIENIDYEHLTFLTTYIIPLVCFNFDSVRYELVLLIVLIIIGIIYIRTNLYYANPTLAILGFRIYKVTGDFVRIGTRNNIVLITRDKLDKSDRVKYIKLDPNIFYAKKIKS</sequence>
<reference evidence="2 3" key="1">
    <citation type="submission" date="2018-03" db="EMBL/GenBank/DDBJ databases">
        <title>Genomic Encyclopedia of Archaeal and Bacterial Type Strains, Phase II (KMG-II): from individual species to whole genera.</title>
        <authorList>
            <person name="Goeker M."/>
        </authorList>
    </citation>
    <scope>NUCLEOTIDE SEQUENCE [LARGE SCALE GENOMIC DNA]</scope>
    <source>
        <strain evidence="2 3">DSM 100214</strain>
    </source>
</reference>
<evidence type="ECO:0000256" key="1">
    <source>
        <dbReference type="SAM" id="Phobius"/>
    </source>
</evidence>
<feature type="transmembrane region" description="Helical" evidence="1">
    <location>
        <begin position="21"/>
        <end position="44"/>
    </location>
</feature>
<organism evidence="2 3">
    <name type="scientific">Dysgonomonas alginatilytica</name>
    <dbReference type="NCBI Taxonomy" id="1605892"/>
    <lineage>
        <taxon>Bacteria</taxon>
        <taxon>Pseudomonadati</taxon>
        <taxon>Bacteroidota</taxon>
        <taxon>Bacteroidia</taxon>
        <taxon>Bacteroidales</taxon>
        <taxon>Dysgonomonadaceae</taxon>
        <taxon>Dysgonomonas</taxon>
    </lineage>
</organism>
<evidence type="ECO:0000313" key="2">
    <source>
        <dbReference type="EMBL" id="PXV60127.1"/>
    </source>
</evidence>
<gene>
    <name evidence="2" type="ORF">CLV62_13147</name>
</gene>
<name>A0A2V3PRA2_9BACT</name>
<keyword evidence="3" id="KW-1185">Reference proteome</keyword>
<keyword evidence="1" id="KW-0472">Membrane</keyword>
<proteinExistence type="predicted"/>
<protein>
    <submittedName>
        <fullName evidence="2">Uncharacterized protein</fullName>
    </submittedName>
</protein>
<feature type="transmembrane region" description="Helical" evidence="1">
    <location>
        <begin position="56"/>
        <end position="78"/>
    </location>
</feature>
<evidence type="ECO:0000313" key="3">
    <source>
        <dbReference type="Proteomes" id="UP000247973"/>
    </source>
</evidence>
<accession>A0A2V3PRA2</accession>
<keyword evidence="1" id="KW-0812">Transmembrane</keyword>
<dbReference type="EMBL" id="QICL01000031">
    <property type="protein sequence ID" value="PXV60127.1"/>
    <property type="molecule type" value="Genomic_DNA"/>
</dbReference>
<comment type="caution">
    <text evidence="2">The sequence shown here is derived from an EMBL/GenBank/DDBJ whole genome shotgun (WGS) entry which is preliminary data.</text>
</comment>
<feature type="transmembrane region" description="Helical" evidence="1">
    <location>
        <begin position="127"/>
        <end position="147"/>
    </location>
</feature>
<keyword evidence="1" id="KW-1133">Transmembrane helix</keyword>
<dbReference type="AlphaFoldDB" id="A0A2V3PRA2"/>
<dbReference type="Proteomes" id="UP000247973">
    <property type="component" value="Unassembled WGS sequence"/>
</dbReference>
<dbReference type="NCBIfam" id="NF041622">
    <property type="entry name" value="KwaA"/>
    <property type="match status" value="1"/>
</dbReference>